<dbReference type="Proteomes" id="UP000315295">
    <property type="component" value="Unassembled WGS sequence"/>
</dbReference>
<feature type="coiled-coil region" evidence="3">
    <location>
        <begin position="32"/>
        <end position="66"/>
    </location>
</feature>
<evidence type="ECO:0000256" key="1">
    <source>
        <dbReference type="ARBA" id="ARBA00009778"/>
    </source>
</evidence>
<evidence type="ECO:0000313" key="5">
    <source>
        <dbReference type="Proteomes" id="UP000315295"/>
    </source>
</evidence>
<organism evidence="4 5">
    <name type="scientific">Malus baccata</name>
    <name type="common">Siberian crab apple</name>
    <name type="synonym">Pyrus baccata</name>
    <dbReference type="NCBI Taxonomy" id="106549"/>
    <lineage>
        <taxon>Eukaryota</taxon>
        <taxon>Viridiplantae</taxon>
        <taxon>Streptophyta</taxon>
        <taxon>Embryophyta</taxon>
        <taxon>Tracheophyta</taxon>
        <taxon>Spermatophyta</taxon>
        <taxon>Magnoliopsida</taxon>
        <taxon>eudicotyledons</taxon>
        <taxon>Gunneridae</taxon>
        <taxon>Pentapetalae</taxon>
        <taxon>rosids</taxon>
        <taxon>fabids</taxon>
        <taxon>Rosales</taxon>
        <taxon>Rosaceae</taxon>
        <taxon>Amygdaloideae</taxon>
        <taxon>Maleae</taxon>
        <taxon>Malus</taxon>
    </lineage>
</organism>
<dbReference type="EMBL" id="VIEB01001300">
    <property type="protein sequence ID" value="TQD73356.1"/>
    <property type="molecule type" value="Genomic_DNA"/>
</dbReference>
<evidence type="ECO:0000313" key="4">
    <source>
        <dbReference type="EMBL" id="TQD73356.1"/>
    </source>
</evidence>
<evidence type="ECO:0000256" key="2">
    <source>
        <dbReference type="ARBA" id="ARBA00023054"/>
    </source>
</evidence>
<comment type="similarity">
    <text evidence="1">Belongs to the ICR family.</text>
</comment>
<keyword evidence="5" id="KW-1185">Reference proteome</keyword>
<sequence>MNEGLNSKLDKSLSCQREYELEKELKELKGHAMDLKAHLMDKETELQSISEENETLRLEINKSQSKVNNEVKAEVEAARCAEREALVKLGIVMEEANKSSKKVARVVEHKNQTEFKVLAISDKYLLWTADKKNLDDLLKVGEGLFKKPVCRVNLETGRVEPCKHESNEEALTRFARLLSEEKWLRLARSPVGHAANPT</sequence>
<keyword evidence="2 3" id="KW-0175">Coiled coil</keyword>
<dbReference type="AlphaFoldDB" id="A0A540KGJ9"/>
<dbReference type="STRING" id="106549.A0A540KGJ9"/>
<reference evidence="4 5" key="1">
    <citation type="journal article" date="2019" name="G3 (Bethesda)">
        <title>Sequencing of a Wild Apple (Malus baccata) Genome Unravels the Differences Between Cultivated and Wild Apple Species Regarding Disease Resistance and Cold Tolerance.</title>
        <authorList>
            <person name="Chen X."/>
        </authorList>
    </citation>
    <scope>NUCLEOTIDE SEQUENCE [LARGE SCALE GENOMIC DNA]</scope>
    <source>
        <strain evidence="5">cv. Shandingzi</strain>
        <tissue evidence="4">Leaves</tissue>
    </source>
</reference>
<protein>
    <submittedName>
        <fullName evidence="4">Uncharacterized protein</fullName>
    </submittedName>
</protein>
<name>A0A540KGJ9_MALBA</name>
<dbReference type="PANTHER" id="PTHR34224">
    <property type="entry name" value="INTERACTOR OF CONSTITUTIVE ACTIVE ROPS 2, CHLOROPLASTIC-RELATED"/>
    <property type="match status" value="1"/>
</dbReference>
<dbReference type="Gene3D" id="3.40.1090.10">
    <property type="entry name" value="Cytosolic phospholipase A2 catalytic domain"/>
    <property type="match status" value="1"/>
</dbReference>
<dbReference type="InterPro" id="IPR029688">
    <property type="entry name" value="ICR"/>
</dbReference>
<accession>A0A540KGJ9</accession>
<evidence type="ECO:0000256" key="3">
    <source>
        <dbReference type="SAM" id="Coils"/>
    </source>
</evidence>
<gene>
    <name evidence="4" type="ORF">C1H46_041116</name>
</gene>
<proteinExistence type="inferred from homology"/>
<dbReference type="PANTHER" id="PTHR34224:SF18">
    <property type="entry name" value="INTERACTOR OF CONSTITUTIVE ACTIVE ROPS 3"/>
    <property type="match status" value="1"/>
</dbReference>
<comment type="caution">
    <text evidence="4">The sequence shown here is derived from an EMBL/GenBank/DDBJ whole genome shotgun (WGS) entry which is preliminary data.</text>
</comment>